<dbReference type="AlphaFoldDB" id="A0A9X1UWB7"/>
<dbReference type="Proteomes" id="UP001139344">
    <property type="component" value="Unassembled WGS sequence"/>
</dbReference>
<organism evidence="1 2">
    <name type="scientific">Christiangramia crocea</name>
    <dbReference type="NCBI Taxonomy" id="2904124"/>
    <lineage>
        <taxon>Bacteria</taxon>
        <taxon>Pseudomonadati</taxon>
        <taxon>Bacteroidota</taxon>
        <taxon>Flavobacteriia</taxon>
        <taxon>Flavobacteriales</taxon>
        <taxon>Flavobacteriaceae</taxon>
        <taxon>Christiangramia</taxon>
    </lineage>
</organism>
<comment type="caution">
    <text evidence="1">The sequence shown here is derived from an EMBL/GenBank/DDBJ whole genome shotgun (WGS) entry which is preliminary data.</text>
</comment>
<accession>A0A9X1UWB7</accession>
<sequence>MKALKYYLKIIFIFVPFLISCSREPSIKKEYMIIPYPMTGSIMIHDKNYDFENGTKCRNGDGYSFILNDSESELDITIETPYIPDNIFFNQYQGEQKWIRIGPKKYQLIGQRDLLLLPPEKYWIVTIDVSN</sequence>
<proteinExistence type="predicted"/>
<gene>
    <name evidence="1" type="ORF">LU635_06680</name>
</gene>
<evidence type="ECO:0000313" key="1">
    <source>
        <dbReference type="EMBL" id="MCG9971320.1"/>
    </source>
</evidence>
<name>A0A9X1UWB7_9FLAO</name>
<dbReference type="PROSITE" id="PS51257">
    <property type="entry name" value="PROKAR_LIPOPROTEIN"/>
    <property type="match status" value="1"/>
</dbReference>
<dbReference type="RefSeq" id="WP_240097455.1">
    <property type="nucleotide sequence ID" value="NZ_JAJSON010000016.1"/>
</dbReference>
<evidence type="ECO:0008006" key="3">
    <source>
        <dbReference type="Google" id="ProtNLM"/>
    </source>
</evidence>
<reference evidence="1" key="1">
    <citation type="submission" date="2021-12" db="EMBL/GenBank/DDBJ databases">
        <title>Description of Gramella crocea sp. nov., a new bacterium isolated from activated sludge.</title>
        <authorList>
            <person name="Zhang X."/>
        </authorList>
    </citation>
    <scope>NUCLEOTIDE SEQUENCE</scope>
    <source>
        <strain evidence="1">YB25</strain>
    </source>
</reference>
<evidence type="ECO:0000313" key="2">
    <source>
        <dbReference type="Proteomes" id="UP001139344"/>
    </source>
</evidence>
<dbReference type="EMBL" id="JAJSON010000016">
    <property type="protein sequence ID" value="MCG9971320.1"/>
    <property type="molecule type" value="Genomic_DNA"/>
</dbReference>
<protein>
    <recommendedName>
        <fullName evidence="3">Lipoprotein</fullName>
    </recommendedName>
</protein>
<keyword evidence="2" id="KW-1185">Reference proteome</keyword>